<dbReference type="Proteomes" id="UP000178129">
    <property type="component" value="Unassembled WGS sequence"/>
</dbReference>
<organism evidence="3 4">
    <name type="scientific">Rhynchosporium graminicola</name>
    <dbReference type="NCBI Taxonomy" id="2792576"/>
    <lineage>
        <taxon>Eukaryota</taxon>
        <taxon>Fungi</taxon>
        <taxon>Dikarya</taxon>
        <taxon>Ascomycota</taxon>
        <taxon>Pezizomycotina</taxon>
        <taxon>Leotiomycetes</taxon>
        <taxon>Helotiales</taxon>
        <taxon>Ploettnerulaceae</taxon>
        <taxon>Rhynchosporium</taxon>
    </lineage>
</organism>
<dbReference type="InParanoid" id="A0A1E1K6T2"/>
<proteinExistence type="predicted"/>
<keyword evidence="4" id="KW-1185">Reference proteome</keyword>
<dbReference type="PANTHER" id="PTHR40370">
    <property type="entry name" value="EXPRESSED PROTEIN"/>
    <property type="match status" value="1"/>
</dbReference>
<dbReference type="InterPro" id="IPR024500">
    <property type="entry name" value="DUF3074"/>
</dbReference>
<dbReference type="EMBL" id="FJUW01000007">
    <property type="protein sequence ID" value="CZS93795.1"/>
    <property type="molecule type" value="Genomic_DNA"/>
</dbReference>
<dbReference type="PANTHER" id="PTHR40370:SF1">
    <property type="entry name" value="DUF3074 DOMAIN-CONTAINING PROTEIN"/>
    <property type="match status" value="1"/>
</dbReference>
<reference evidence="4" key="1">
    <citation type="submission" date="2016-03" db="EMBL/GenBank/DDBJ databases">
        <authorList>
            <person name="Ploux O."/>
        </authorList>
    </citation>
    <scope>NUCLEOTIDE SEQUENCE [LARGE SCALE GENOMIC DNA]</scope>
    <source>
        <strain evidence="4">UK7</strain>
    </source>
</reference>
<dbReference type="AlphaFoldDB" id="A0A1E1K6T2"/>
<dbReference type="Pfam" id="PF11274">
    <property type="entry name" value="DUF3074"/>
    <property type="match status" value="1"/>
</dbReference>
<feature type="region of interest" description="Disordered" evidence="1">
    <location>
        <begin position="21"/>
        <end position="45"/>
    </location>
</feature>
<name>A0A1E1K6T2_9HELO</name>
<feature type="domain" description="DUF3074" evidence="2">
    <location>
        <begin position="125"/>
        <end position="309"/>
    </location>
</feature>
<accession>A0A1E1K6T2</accession>
<gene>
    <name evidence="3" type="ORF">RCO7_08000</name>
</gene>
<comment type="caution">
    <text evidence="3">The sequence shown here is derived from an EMBL/GenBank/DDBJ whole genome shotgun (WGS) entry which is preliminary data.</text>
</comment>
<evidence type="ECO:0000313" key="3">
    <source>
        <dbReference type="EMBL" id="CZS93795.1"/>
    </source>
</evidence>
<evidence type="ECO:0000313" key="4">
    <source>
        <dbReference type="Proteomes" id="UP000178129"/>
    </source>
</evidence>
<dbReference type="SUPFAM" id="SSF55961">
    <property type="entry name" value="Bet v1-like"/>
    <property type="match status" value="1"/>
</dbReference>
<evidence type="ECO:0000256" key="1">
    <source>
        <dbReference type="SAM" id="MobiDB-lite"/>
    </source>
</evidence>
<sequence>MADHLGPWVRLEGISISQLPAEGKGVAPNSRDESEKVHAGSASTTTAPRLQTFIQKTIEESVPFIDGVAPKNDGANVTWKLKGSPRTYDSSEAPVQVYERVVRGKELDKLEGMSQFSANRRDETWFCRRSSHRNAPEPKTASWKEFVRCFKEHHAESEHAFTPTVIGDRQAMSWDTSGIEVEVRGERWAGITVVIEEMKHRIDPKPLSNRVFTVVQIIAALSGTSEFLVISIPITDFGKSPYADFAKDKSLVAGAYASVERIRILPSNGEIEWIMATASDAGGLIPQWVQNLAVPAAVAKDVDFFMSWIPSQRTNKDARPAPIPNSTE</sequence>
<protein>
    <recommendedName>
        <fullName evidence="2">DUF3074 domain-containing protein</fullName>
    </recommendedName>
</protein>
<evidence type="ECO:0000259" key="2">
    <source>
        <dbReference type="Pfam" id="PF11274"/>
    </source>
</evidence>